<dbReference type="Pfam" id="PF13560">
    <property type="entry name" value="HTH_31"/>
    <property type="match status" value="1"/>
</dbReference>
<feature type="transmembrane region" description="Helical" evidence="2">
    <location>
        <begin position="125"/>
        <end position="144"/>
    </location>
</feature>
<dbReference type="SMART" id="SM00530">
    <property type="entry name" value="HTH_XRE"/>
    <property type="match status" value="1"/>
</dbReference>
<comment type="caution">
    <text evidence="4">The sequence shown here is derived from an EMBL/GenBank/DDBJ whole genome shotgun (WGS) entry which is preliminary data.</text>
</comment>
<reference evidence="4 5" key="1">
    <citation type="submission" date="2020-02" db="EMBL/GenBank/DDBJ databases">
        <title>Whole-genome analyses of novel actinobacteria.</title>
        <authorList>
            <person name="Sahin N."/>
        </authorList>
    </citation>
    <scope>NUCLEOTIDE SEQUENCE [LARGE SCALE GENOMIC DNA]</scope>
    <source>
        <strain evidence="4 5">A7024</strain>
    </source>
</reference>
<evidence type="ECO:0000313" key="5">
    <source>
        <dbReference type="Proteomes" id="UP000481583"/>
    </source>
</evidence>
<dbReference type="AlphaFoldDB" id="A0A6G4TUN0"/>
<accession>A0A6G4TUN0</accession>
<keyword evidence="2" id="KW-0812">Transmembrane</keyword>
<protein>
    <submittedName>
        <fullName evidence="4">Helix-turn-helix transcriptional regulator</fullName>
    </submittedName>
</protein>
<sequence length="259" mass="28186">MPPPPGRRKALAELPAHLPSGQREFATALRSLYEETGLSLSELEARLPVSRSTLSRYLRGEGLPDVAVLRLWCELHPAGRERGDAVLGELTALLGRAASPGPAATPAEPRPQPGEPGPRTRFRRLAVVPLVVGVAAAIAIGFWITGPENAETPRRPVTVHNVVQSCQHKDTRPADCSLGLAKDPYLPYSADNRGARVWDDQRLSADCRITDGVVVTDEKGRHSSIWYRVDHAGKRLWLPGIRILPRELGKPGGLPLCTR</sequence>
<feature type="region of interest" description="Disordered" evidence="1">
    <location>
        <begin position="97"/>
        <end position="120"/>
    </location>
</feature>
<keyword evidence="5" id="KW-1185">Reference proteome</keyword>
<evidence type="ECO:0000256" key="2">
    <source>
        <dbReference type="SAM" id="Phobius"/>
    </source>
</evidence>
<dbReference type="CDD" id="cd00093">
    <property type="entry name" value="HTH_XRE"/>
    <property type="match status" value="1"/>
</dbReference>
<dbReference type="InterPro" id="IPR010982">
    <property type="entry name" value="Lambda_DNA-bd_dom_sf"/>
</dbReference>
<dbReference type="InterPro" id="IPR001387">
    <property type="entry name" value="Cro/C1-type_HTH"/>
</dbReference>
<keyword evidence="2" id="KW-0472">Membrane</keyword>
<dbReference type="Gene3D" id="1.10.260.40">
    <property type="entry name" value="lambda repressor-like DNA-binding domains"/>
    <property type="match status" value="1"/>
</dbReference>
<organism evidence="4 5">
    <name type="scientific">Streptomyces coryli</name>
    <dbReference type="NCBI Taxonomy" id="1128680"/>
    <lineage>
        <taxon>Bacteria</taxon>
        <taxon>Bacillati</taxon>
        <taxon>Actinomycetota</taxon>
        <taxon>Actinomycetes</taxon>
        <taxon>Kitasatosporales</taxon>
        <taxon>Streptomycetaceae</taxon>
        <taxon>Streptomyces</taxon>
    </lineage>
</organism>
<keyword evidence="2" id="KW-1133">Transmembrane helix</keyword>
<proteinExistence type="predicted"/>
<evidence type="ECO:0000256" key="1">
    <source>
        <dbReference type="SAM" id="MobiDB-lite"/>
    </source>
</evidence>
<name>A0A6G4TUN0_9ACTN</name>
<dbReference type="GO" id="GO:0003677">
    <property type="term" value="F:DNA binding"/>
    <property type="evidence" value="ECO:0007669"/>
    <property type="project" value="InterPro"/>
</dbReference>
<feature type="domain" description="HTH cro/C1-type" evidence="3">
    <location>
        <begin position="29"/>
        <end position="69"/>
    </location>
</feature>
<dbReference type="EMBL" id="JAAKZV010000019">
    <property type="protein sequence ID" value="NGN63719.1"/>
    <property type="molecule type" value="Genomic_DNA"/>
</dbReference>
<evidence type="ECO:0000259" key="3">
    <source>
        <dbReference type="PROSITE" id="PS50943"/>
    </source>
</evidence>
<dbReference type="Proteomes" id="UP000481583">
    <property type="component" value="Unassembled WGS sequence"/>
</dbReference>
<evidence type="ECO:0000313" key="4">
    <source>
        <dbReference type="EMBL" id="NGN63719.1"/>
    </source>
</evidence>
<gene>
    <name evidence="4" type="ORF">G5C51_07325</name>
</gene>
<dbReference type="PROSITE" id="PS50943">
    <property type="entry name" value="HTH_CROC1"/>
    <property type="match status" value="1"/>
</dbReference>
<dbReference type="SUPFAM" id="SSF47413">
    <property type="entry name" value="lambda repressor-like DNA-binding domains"/>
    <property type="match status" value="1"/>
</dbReference>